<reference evidence="2 3" key="1">
    <citation type="submission" date="2018-11" db="EMBL/GenBank/DDBJ databases">
        <title>Flavobacterium sp. nov., YIM 102701-2 draft genome.</title>
        <authorList>
            <person name="Li G."/>
            <person name="Jiang Y."/>
        </authorList>
    </citation>
    <scope>NUCLEOTIDE SEQUENCE [LARGE SCALE GENOMIC DNA]</scope>
    <source>
        <strain evidence="2 3">YIM 102701-2</strain>
    </source>
</reference>
<keyword evidence="1" id="KW-0812">Transmembrane</keyword>
<proteinExistence type="predicted"/>
<dbReference type="Proteomes" id="UP000275719">
    <property type="component" value="Unassembled WGS sequence"/>
</dbReference>
<protein>
    <submittedName>
        <fullName evidence="2">Uncharacterized protein</fullName>
    </submittedName>
</protein>
<comment type="caution">
    <text evidence="2">The sequence shown here is derived from an EMBL/GenBank/DDBJ whole genome shotgun (WGS) entry which is preliminary data.</text>
</comment>
<dbReference type="EMBL" id="RQVQ01000051">
    <property type="protein sequence ID" value="RRJ87661.1"/>
    <property type="molecule type" value="Genomic_DNA"/>
</dbReference>
<accession>A0A3P3VXX9</accession>
<sequence>MITRKCLKCGIFTDNSTACKNCLEPFITEDKIKEEIKKDYEYRQQKSVDEFKFMTFVNKLTIHKFLVVRLFGNILKSIIITIFFIVSLIAYLIALIAA</sequence>
<evidence type="ECO:0000313" key="2">
    <source>
        <dbReference type="EMBL" id="RRJ87661.1"/>
    </source>
</evidence>
<keyword evidence="1" id="KW-1133">Transmembrane helix</keyword>
<organism evidence="2 3">
    <name type="scientific">Paenimyroides tangerinum</name>
    <dbReference type="NCBI Taxonomy" id="2488728"/>
    <lineage>
        <taxon>Bacteria</taxon>
        <taxon>Pseudomonadati</taxon>
        <taxon>Bacteroidota</taxon>
        <taxon>Flavobacteriia</taxon>
        <taxon>Flavobacteriales</taxon>
        <taxon>Flavobacteriaceae</taxon>
        <taxon>Paenimyroides</taxon>
    </lineage>
</organism>
<feature type="transmembrane region" description="Helical" evidence="1">
    <location>
        <begin position="74"/>
        <end position="97"/>
    </location>
</feature>
<dbReference type="RefSeq" id="WP_125020138.1">
    <property type="nucleotide sequence ID" value="NZ_RQVQ01000051.1"/>
</dbReference>
<keyword evidence="3" id="KW-1185">Reference proteome</keyword>
<evidence type="ECO:0000313" key="3">
    <source>
        <dbReference type="Proteomes" id="UP000275719"/>
    </source>
</evidence>
<keyword evidence="1" id="KW-0472">Membrane</keyword>
<dbReference type="OrthoDB" id="1144727at2"/>
<name>A0A3P3VXX9_9FLAO</name>
<evidence type="ECO:0000256" key="1">
    <source>
        <dbReference type="SAM" id="Phobius"/>
    </source>
</evidence>
<dbReference type="AlphaFoldDB" id="A0A3P3VXX9"/>
<gene>
    <name evidence="2" type="ORF">EG240_14840</name>
</gene>